<dbReference type="InterPro" id="IPR036388">
    <property type="entry name" value="WH-like_DNA-bd_sf"/>
</dbReference>
<dbReference type="InterPro" id="IPR014757">
    <property type="entry name" value="Tscrpt_reg_IclR_C"/>
</dbReference>
<dbReference type="InterPro" id="IPR050707">
    <property type="entry name" value="HTH_MetabolicPath_Reg"/>
</dbReference>
<dbReference type="SUPFAM" id="SSF55781">
    <property type="entry name" value="GAF domain-like"/>
    <property type="match status" value="1"/>
</dbReference>
<dbReference type="GO" id="GO:0045892">
    <property type="term" value="P:negative regulation of DNA-templated transcription"/>
    <property type="evidence" value="ECO:0007669"/>
    <property type="project" value="TreeGrafter"/>
</dbReference>
<name>A0A8J7RHL2_9HYPH</name>
<comment type="caution">
    <text evidence="6">The sequence shown here is derived from an EMBL/GenBank/DDBJ whole genome shotgun (WGS) entry which is preliminary data.</text>
</comment>
<dbReference type="Proteomes" id="UP000666240">
    <property type="component" value="Unassembled WGS sequence"/>
</dbReference>
<dbReference type="InterPro" id="IPR005471">
    <property type="entry name" value="Tscrpt_reg_IclR_N"/>
</dbReference>
<keyword evidence="7" id="KW-1185">Reference proteome</keyword>
<evidence type="ECO:0000259" key="4">
    <source>
        <dbReference type="PROSITE" id="PS51077"/>
    </source>
</evidence>
<evidence type="ECO:0000259" key="5">
    <source>
        <dbReference type="PROSITE" id="PS51078"/>
    </source>
</evidence>
<dbReference type="GO" id="GO:0003677">
    <property type="term" value="F:DNA binding"/>
    <property type="evidence" value="ECO:0007669"/>
    <property type="project" value="UniProtKB-KW"/>
</dbReference>
<dbReference type="InterPro" id="IPR029016">
    <property type="entry name" value="GAF-like_dom_sf"/>
</dbReference>
<dbReference type="AlphaFoldDB" id="A0A8J7RHL2"/>
<dbReference type="InterPro" id="IPR036390">
    <property type="entry name" value="WH_DNA-bd_sf"/>
</dbReference>
<dbReference type="PANTHER" id="PTHR30136">
    <property type="entry name" value="HELIX-TURN-HELIX TRANSCRIPTIONAL REGULATOR, ICLR FAMILY"/>
    <property type="match status" value="1"/>
</dbReference>
<dbReference type="PANTHER" id="PTHR30136:SF35">
    <property type="entry name" value="HTH-TYPE TRANSCRIPTIONAL REGULATOR RV1719"/>
    <property type="match status" value="1"/>
</dbReference>
<sequence>MTRQDPPQGTQLISRAADVLRAIPRGMPGGRRLRDIALSTGLAEPTTRRILMALIYEGFVVQDAQGRLYRLGPLAYELGLASNFHGEVVELCLPHVRALSADTGMTAILGMRARWEAVALSHAEGEEKILSRIVDAGERLPLGVGTGGVALLAALSDAEIDEILSAPQYALWPISREEILARVAFARAHGYADIVDKPLQGLRGIAVVVATHKASPSLYLALVSTRERLRNEKLSQTVSILRMTADRIGAALDLR</sequence>
<dbReference type="SUPFAM" id="SSF46785">
    <property type="entry name" value="Winged helix' DNA-binding domain"/>
    <property type="match status" value="1"/>
</dbReference>
<keyword evidence="2" id="KW-0238">DNA-binding</keyword>
<dbReference type="GO" id="GO:0003700">
    <property type="term" value="F:DNA-binding transcription factor activity"/>
    <property type="evidence" value="ECO:0007669"/>
    <property type="project" value="TreeGrafter"/>
</dbReference>
<dbReference type="Gene3D" id="1.10.10.10">
    <property type="entry name" value="Winged helix-like DNA-binding domain superfamily/Winged helix DNA-binding domain"/>
    <property type="match status" value="1"/>
</dbReference>
<dbReference type="Gene3D" id="3.30.450.40">
    <property type="match status" value="1"/>
</dbReference>
<evidence type="ECO:0000313" key="6">
    <source>
        <dbReference type="EMBL" id="MBP0437361.1"/>
    </source>
</evidence>
<keyword evidence="3" id="KW-0804">Transcription</keyword>
<feature type="domain" description="HTH iclR-type" evidence="4">
    <location>
        <begin position="10"/>
        <end position="73"/>
    </location>
</feature>
<dbReference type="PROSITE" id="PS51078">
    <property type="entry name" value="ICLR_ED"/>
    <property type="match status" value="1"/>
</dbReference>
<proteinExistence type="predicted"/>
<dbReference type="Pfam" id="PF09339">
    <property type="entry name" value="HTH_IclR"/>
    <property type="match status" value="1"/>
</dbReference>
<accession>A0A8J7RHL2</accession>
<protein>
    <submittedName>
        <fullName evidence="6">Helix-turn-helix domain-containing protein</fullName>
    </submittedName>
</protein>
<evidence type="ECO:0000256" key="1">
    <source>
        <dbReference type="ARBA" id="ARBA00023015"/>
    </source>
</evidence>
<reference evidence="6" key="1">
    <citation type="submission" date="2021-03" db="EMBL/GenBank/DDBJ databases">
        <title>Genome sequencing and assembly of Tianweitania sediminis.</title>
        <authorList>
            <person name="Chhetri G."/>
        </authorList>
    </citation>
    <scope>NUCLEOTIDE SEQUENCE</scope>
    <source>
        <strain evidence="6">Z8</strain>
    </source>
</reference>
<feature type="domain" description="IclR-ED" evidence="5">
    <location>
        <begin position="67"/>
        <end position="254"/>
    </location>
</feature>
<dbReference type="RefSeq" id="WP_280818989.1">
    <property type="nucleotide sequence ID" value="NZ_JAGIYY010000001.1"/>
</dbReference>
<evidence type="ECO:0000313" key="7">
    <source>
        <dbReference type="Proteomes" id="UP000666240"/>
    </source>
</evidence>
<dbReference type="Pfam" id="PF01614">
    <property type="entry name" value="IclR_C"/>
    <property type="match status" value="1"/>
</dbReference>
<dbReference type="PROSITE" id="PS51077">
    <property type="entry name" value="HTH_ICLR"/>
    <property type="match status" value="1"/>
</dbReference>
<evidence type="ECO:0000256" key="3">
    <source>
        <dbReference type="ARBA" id="ARBA00023163"/>
    </source>
</evidence>
<gene>
    <name evidence="6" type="ORF">J5Y06_01685</name>
</gene>
<dbReference type="EMBL" id="JAGIYY010000001">
    <property type="protein sequence ID" value="MBP0437361.1"/>
    <property type="molecule type" value="Genomic_DNA"/>
</dbReference>
<dbReference type="SMART" id="SM00346">
    <property type="entry name" value="HTH_ICLR"/>
    <property type="match status" value="1"/>
</dbReference>
<evidence type="ECO:0000256" key="2">
    <source>
        <dbReference type="ARBA" id="ARBA00023125"/>
    </source>
</evidence>
<organism evidence="6 7">
    <name type="scientific">Tianweitania sediminis</name>
    <dbReference type="NCBI Taxonomy" id="1502156"/>
    <lineage>
        <taxon>Bacteria</taxon>
        <taxon>Pseudomonadati</taxon>
        <taxon>Pseudomonadota</taxon>
        <taxon>Alphaproteobacteria</taxon>
        <taxon>Hyphomicrobiales</taxon>
        <taxon>Phyllobacteriaceae</taxon>
        <taxon>Tianweitania</taxon>
    </lineage>
</organism>
<keyword evidence="1" id="KW-0805">Transcription regulation</keyword>